<feature type="region of interest" description="Disordered" evidence="1">
    <location>
        <begin position="1"/>
        <end position="39"/>
    </location>
</feature>
<organism evidence="2 3">
    <name type="scientific">Hesseltinella vesiculosa</name>
    <dbReference type="NCBI Taxonomy" id="101127"/>
    <lineage>
        <taxon>Eukaryota</taxon>
        <taxon>Fungi</taxon>
        <taxon>Fungi incertae sedis</taxon>
        <taxon>Mucoromycota</taxon>
        <taxon>Mucoromycotina</taxon>
        <taxon>Mucoromycetes</taxon>
        <taxon>Mucorales</taxon>
        <taxon>Cunninghamellaceae</taxon>
        <taxon>Hesseltinella</taxon>
    </lineage>
</organism>
<reference evidence="2 3" key="1">
    <citation type="submission" date="2016-07" db="EMBL/GenBank/DDBJ databases">
        <title>Pervasive Adenine N6-methylation of Active Genes in Fungi.</title>
        <authorList>
            <consortium name="DOE Joint Genome Institute"/>
            <person name="Mondo S.J."/>
            <person name="Dannebaum R.O."/>
            <person name="Kuo R.C."/>
            <person name="Labutti K."/>
            <person name="Haridas S."/>
            <person name="Kuo A."/>
            <person name="Salamov A."/>
            <person name="Ahrendt S.R."/>
            <person name="Lipzen A."/>
            <person name="Sullivan W."/>
            <person name="Andreopoulos W.B."/>
            <person name="Clum A."/>
            <person name="Lindquist E."/>
            <person name="Daum C."/>
            <person name="Ramamoorthy G.K."/>
            <person name="Gryganskyi A."/>
            <person name="Culley D."/>
            <person name="Magnuson J.K."/>
            <person name="James T.Y."/>
            <person name="O'Malley M.A."/>
            <person name="Stajich J.E."/>
            <person name="Spatafora J.W."/>
            <person name="Visel A."/>
            <person name="Grigoriev I.V."/>
        </authorList>
    </citation>
    <scope>NUCLEOTIDE SEQUENCE [LARGE SCALE GENOMIC DNA]</scope>
    <source>
        <strain evidence="2 3">NRRL 3301</strain>
    </source>
</reference>
<proteinExistence type="predicted"/>
<comment type="caution">
    <text evidence="2">The sequence shown here is derived from an EMBL/GenBank/DDBJ whole genome shotgun (WGS) entry which is preliminary data.</text>
</comment>
<protein>
    <submittedName>
        <fullName evidence="2">Uncharacterized protein</fullName>
    </submittedName>
</protein>
<evidence type="ECO:0000313" key="3">
    <source>
        <dbReference type="Proteomes" id="UP000242146"/>
    </source>
</evidence>
<name>A0A1X2GSP3_9FUNG</name>
<dbReference type="EMBL" id="MCGT01000004">
    <property type="protein sequence ID" value="ORX60524.1"/>
    <property type="molecule type" value="Genomic_DNA"/>
</dbReference>
<gene>
    <name evidence="2" type="ORF">DM01DRAFT_1332671</name>
</gene>
<sequence length="92" mass="10429">MYFFLGLGKKKKDNKRGIPLPQQQLHDSPHHQKLQKSDGVALSKPVIIATTPFTTNSDDHPLAKSMLCRYHTSLVEQRFNTSLHALPGIFDF</sequence>
<evidence type="ECO:0000313" key="2">
    <source>
        <dbReference type="EMBL" id="ORX60524.1"/>
    </source>
</evidence>
<accession>A0A1X2GSP3</accession>
<evidence type="ECO:0000256" key="1">
    <source>
        <dbReference type="SAM" id="MobiDB-lite"/>
    </source>
</evidence>
<dbReference type="Proteomes" id="UP000242146">
    <property type="component" value="Unassembled WGS sequence"/>
</dbReference>
<dbReference type="AlphaFoldDB" id="A0A1X2GSP3"/>
<keyword evidence="3" id="KW-1185">Reference proteome</keyword>